<evidence type="ECO:0000256" key="7">
    <source>
        <dbReference type="ARBA" id="ARBA00048539"/>
    </source>
</evidence>
<dbReference type="SUPFAM" id="SSF56037">
    <property type="entry name" value="PheT/TilS domain"/>
    <property type="match status" value="1"/>
</dbReference>
<evidence type="ECO:0000313" key="10">
    <source>
        <dbReference type="EMBL" id="AMY07436.1"/>
    </source>
</evidence>
<protein>
    <recommendedName>
        <fullName evidence="8">tRNA(Ile)-lysidine synthase</fullName>
        <ecNumber evidence="8">6.3.4.19</ecNumber>
    </recommendedName>
    <alternativeName>
        <fullName evidence="8">tRNA(Ile)-2-lysyl-cytidine synthase</fullName>
    </alternativeName>
    <alternativeName>
        <fullName evidence="8">tRNA(Ile)-lysidine synthetase</fullName>
    </alternativeName>
</protein>
<dbReference type="NCBIfam" id="TIGR02432">
    <property type="entry name" value="lysidine_TilS_N"/>
    <property type="match status" value="1"/>
</dbReference>
<keyword evidence="2 8" id="KW-0963">Cytoplasm</keyword>
<dbReference type="Pfam" id="PF01171">
    <property type="entry name" value="ATP_bind_3"/>
    <property type="match status" value="1"/>
</dbReference>
<dbReference type="KEGG" id="abac:LuPra_00609"/>
<dbReference type="NCBIfam" id="TIGR02433">
    <property type="entry name" value="lysidine_TilS_C"/>
    <property type="match status" value="1"/>
</dbReference>
<keyword evidence="6 8" id="KW-0067">ATP-binding</keyword>
<feature type="domain" description="Lysidine-tRNA(Ile) synthetase C-terminal" evidence="9">
    <location>
        <begin position="392"/>
        <end position="465"/>
    </location>
</feature>
<evidence type="ECO:0000256" key="1">
    <source>
        <dbReference type="ARBA" id="ARBA00004496"/>
    </source>
</evidence>
<reference evidence="11" key="2">
    <citation type="submission" date="2016-04" db="EMBL/GenBank/DDBJ databases">
        <title>First Complete Genome Sequence of a Subdivision 6 Acidobacterium.</title>
        <authorList>
            <person name="Huang S."/>
            <person name="Vieira S."/>
            <person name="Bunk B."/>
            <person name="Riedel T."/>
            <person name="Sproeer C."/>
            <person name="Overmann J."/>
        </authorList>
    </citation>
    <scope>NUCLEOTIDE SEQUENCE [LARGE SCALE GENOMIC DNA]</scope>
    <source>
        <strain evidence="11">DSM 100886 HEG_-6_39</strain>
    </source>
</reference>
<feature type="binding site" evidence="8">
    <location>
        <begin position="29"/>
        <end position="34"/>
    </location>
    <ligand>
        <name>ATP</name>
        <dbReference type="ChEBI" id="CHEBI:30616"/>
    </ligand>
</feature>
<keyword evidence="11" id="KW-1185">Reference proteome</keyword>
<dbReference type="GO" id="GO:0005737">
    <property type="term" value="C:cytoplasm"/>
    <property type="evidence" value="ECO:0007669"/>
    <property type="project" value="UniProtKB-SubCell"/>
</dbReference>
<gene>
    <name evidence="8 10" type="primary">tilS</name>
    <name evidence="10" type="ORF">LuPra_00609</name>
</gene>
<dbReference type="SUPFAM" id="SSF52402">
    <property type="entry name" value="Adenine nucleotide alpha hydrolases-like"/>
    <property type="match status" value="1"/>
</dbReference>
<keyword evidence="4 8" id="KW-0819">tRNA processing</keyword>
<keyword evidence="5 8" id="KW-0547">Nucleotide-binding</keyword>
<dbReference type="Proteomes" id="UP000076079">
    <property type="component" value="Chromosome"/>
</dbReference>
<dbReference type="PANTHER" id="PTHR43033">
    <property type="entry name" value="TRNA(ILE)-LYSIDINE SYNTHASE-RELATED"/>
    <property type="match status" value="1"/>
</dbReference>
<proteinExistence type="inferred from homology"/>
<dbReference type="InterPro" id="IPR012796">
    <property type="entry name" value="Lysidine-tRNA-synth_C"/>
</dbReference>
<dbReference type="GO" id="GO:0032267">
    <property type="term" value="F:tRNA(Ile)-lysidine synthase activity"/>
    <property type="evidence" value="ECO:0007669"/>
    <property type="project" value="UniProtKB-EC"/>
</dbReference>
<dbReference type="GO" id="GO:0005524">
    <property type="term" value="F:ATP binding"/>
    <property type="evidence" value="ECO:0007669"/>
    <property type="project" value="UniProtKB-UniRule"/>
</dbReference>
<dbReference type="GO" id="GO:0006400">
    <property type="term" value="P:tRNA modification"/>
    <property type="evidence" value="ECO:0007669"/>
    <property type="project" value="UniProtKB-UniRule"/>
</dbReference>
<dbReference type="CDD" id="cd01992">
    <property type="entry name" value="TilS_N"/>
    <property type="match status" value="1"/>
</dbReference>
<dbReference type="STRING" id="1855912.LuPra_00609"/>
<dbReference type="InterPro" id="IPR011063">
    <property type="entry name" value="TilS/TtcA_N"/>
</dbReference>
<evidence type="ECO:0000259" key="9">
    <source>
        <dbReference type="SMART" id="SM00977"/>
    </source>
</evidence>
<keyword evidence="3 8" id="KW-0436">Ligase</keyword>
<comment type="subcellular location">
    <subcellularLocation>
        <location evidence="1 8">Cytoplasm</location>
    </subcellularLocation>
</comment>
<comment type="domain">
    <text evidence="8">The N-terminal region contains the highly conserved SGGXDS motif, predicted to be a P-loop motif involved in ATP binding.</text>
</comment>
<evidence type="ECO:0000256" key="2">
    <source>
        <dbReference type="ARBA" id="ARBA00022490"/>
    </source>
</evidence>
<comment type="similarity">
    <text evidence="8">Belongs to the tRNA(Ile)-lysidine synthase family.</text>
</comment>
<comment type="catalytic activity">
    <reaction evidence="7 8">
        <text>cytidine(34) in tRNA(Ile2) + L-lysine + ATP = lysidine(34) in tRNA(Ile2) + AMP + diphosphate + H(+)</text>
        <dbReference type="Rhea" id="RHEA:43744"/>
        <dbReference type="Rhea" id="RHEA-COMP:10625"/>
        <dbReference type="Rhea" id="RHEA-COMP:10670"/>
        <dbReference type="ChEBI" id="CHEBI:15378"/>
        <dbReference type="ChEBI" id="CHEBI:30616"/>
        <dbReference type="ChEBI" id="CHEBI:32551"/>
        <dbReference type="ChEBI" id="CHEBI:33019"/>
        <dbReference type="ChEBI" id="CHEBI:82748"/>
        <dbReference type="ChEBI" id="CHEBI:83665"/>
        <dbReference type="ChEBI" id="CHEBI:456215"/>
        <dbReference type="EC" id="6.3.4.19"/>
    </reaction>
</comment>
<dbReference type="SUPFAM" id="SSF82829">
    <property type="entry name" value="MesJ substrate recognition domain-like"/>
    <property type="match status" value="1"/>
</dbReference>
<dbReference type="Gene3D" id="3.40.50.620">
    <property type="entry name" value="HUPs"/>
    <property type="match status" value="1"/>
</dbReference>
<evidence type="ECO:0000313" key="11">
    <source>
        <dbReference type="Proteomes" id="UP000076079"/>
    </source>
</evidence>
<dbReference type="RefSeq" id="WP_162271283.1">
    <property type="nucleotide sequence ID" value="NZ_CP015136.1"/>
</dbReference>
<dbReference type="InterPro" id="IPR014729">
    <property type="entry name" value="Rossmann-like_a/b/a_fold"/>
</dbReference>
<dbReference type="PATRIC" id="fig|1813736.3.peg.641"/>
<dbReference type="EMBL" id="CP015136">
    <property type="protein sequence ID" value="AMY07436.1"/>
    <property type="molecule type" value="Genomic_DNA"/>
</dbReference>
<evidence type="ECO:0000256" key="5">
    <source>
        <dbReference type="ARBA" id="ARBA00022741"/>
    </source>
</evidence>
<evidence type="ECO:0000256" key="4">
    <source>
        <dbReference type="ARBA" id="ARBA00022694"/>
    </source>
</evidence>
<reference evidence="10 11" key="1">
    <citation type="journal article" date="2016" name="Genome Announc.">
        <title>First Complete Genome Sequence of a Subdivision 6 Acidobacterium Strain.</title>
        <authorList>
            <person name="Huang S."/>
            <person name="Vieira S."/>
            <person name="Bunk B."/>
            <person name="Riedel T."/>
            <person name="Sproer C."/>
            <person name="Overmann J."/>
        </authorList>
    </citation>
    <scope>NUCLEOTIDE SEQUENCE [LARGE SCALE GENOMIC DNA]</scope>
    <source>
        <strain evidence="11">DSM 100886 HEG_-6_39</strain>
    </source>
</reference>
<sequence length="474" mass="51905">MTRFPTRVWATIRRHDLLTEGDRILVAVSGGADSVALLHVLSTIAPKARARLAGLVHVHHGLRGAEADGDATFCEQLATALALPFDLVRVDVAGEAARRKWSLERTAHALRHAAFRLIARRRLATRIALGHTLDDQAETVVLRFLRGAGTRGLAGMWPKHGLVIRPLLEVRRADVEHYAAHRGLRWRDDVSNVDPAIPRNRIRHQVLPNLMAVAGASLPERLAHAADAWRDDERWLSACVAVELPSVLMPHAEGGWLLDLPRLDAVPPMLRRRVRMAALEQMLPRGNVTQTLVDALERLEAVRVGRMARLGQLRVWRIGAQLRLATGAAEPDSPRGLELQVFAVPGTVELKEVNLHITASVVRRSDWDADGPPSSSGGLAVALDAERAGPALVVRSRLPGDRMRPAGAPGSQKIQDLMMNRKIARLDRSRIPIITDEAGRIAWVVGLAVGEEFAVQPYTTDVLLLKVTRSGGKA</sequence>
<dbReference type="PANTHER" id="PTHR43033:SF1">
    <property type="entry name" value="TRNA(ILE)-LYSIDINE SYNTHASE-RELATED"/>
    <property type="match status" value="1"/>
</dbReference>
<dbReference type="EC" id="6.3.4.19" evidence="8"/>
<dbReference type="Pfam" id="PF11734">
    <property type="entry name" value="TilS_C"/>
    <property type="match status" value="1"/>
</dbReference>
<evidence type="ECO:0000256" key="6">
    <source>
        <dbReference type="ARBA" id="ARBA00022840"/>
    </source>
</evidence>
<dbReference type="InterPro" id="IPR012094">
    <property type="entry name" value="tRNA_Ile_lys_synt"/>
</dbReference>
<organism evidence="10 11">
    <name type="scientific">Luteitalea pratensis</name>
    <dbReference type="NCBI Taxonomy" id="1855912"/>
    <lineage>
        <taxon>Bacteria</taxon>
        <taxon>Pseudomonadati</taxon>
        <taxon>Acidobacteriota</taxon>
        <taxon>Vicinamibacteria</taxon>
        <taxon>Vicinamibacterales</taxon>
        <taxon>Vicinamibacteraceae</taxon>
        <taxon>Luteitalea</taxon>
    </lineage>
</organism>
<accession>A0A143PG85</accession>
<name>A0A143PG85_LUTPR</name>
<dbReference type="HAMAP" id="MF_01161">
    <property type="entry name" value="tRNA_Ile_lys_synt"/>
    <property type="match status" value="1"/>
</dbReference>
<evidence type="ECO:0000256" key="3">
    <source>
        <dbReference type="ARBA" id="ARBA00022598"/>
    </source>
</evidence>
<dbReference type="SMART" id="SM00977">
    <property type="entry name" value="TilS_C"/>
    <property type="match status" value="1"/>
</dbReference>
<evidence type="ECO:0000256" key="8">
    <source>
        <dbReference type="HAMAP-Rule" id="MF_01161"/>
    </source>
</evidence>
<dbReference type="InterPro" id="IPR012795">
    <property type="entry name" value="tRNA_Ile_lys_synt_N"/>
</dbReference>
<comment type="function">
    <text evidence="8">Ligates lysine onto the cytidine present at position 34 of the AUA codon-specific tRNA(Ile) that contains the anticodon CAU, in an ATP-dependent manner. Cytidine is converted to lysidine, thus changing the amino acid specificity of the tRNA from methionine to isoleucine.</text>
</comment>
<dbReference type="AlphaFoldDB" id="A0A143PG85"/>